<dbReference type="Gene3D" id="2.30.30.40">
    <property type="entry name" value="SH3 Domains"/>
    <property type="match status" value="1"/>
</dbReference>
<keyword evidence="7" id="KW-0862">Zinc</keyword>
<evidence type="ECO:0000259" key="13">
    <source>
        <dbReference type="PROSITE" id="PS50003"/>
    </source>
</evidence>
<dbReference type="PROSITE" id="PS50021">
    <property type="entry name" value="CH"/>
    <property type="match status" value="1"/>
</dbReference>
<dbReference type="InterPro" id="IPR001452">
    <property type="entry name" value="SH3_domain"/>
</dbReference>
<dbReference type="SMART" id="SM00109">
    <property type="entry name" value="C1"/>
    <property type="match status" value="1"/>
</dbReference>
<dbReference type="Pfam" id="PF22697">
    <property type="entry name" value="SOS1_NGEF_PH"/>
    <property type="match status" value="1"/>
</dbReference>
<dbReference type="InterPro" id="IPR037832">
    <property type="entry name" value="PH_Vav"/>
</dbReference>
<evidence type="ECO:0000256" key="4">
    <source>
        <dbReference type="ARBA" id="ARBA00022723"/>
    </source>
</evidence>
<evidence type="ECO:0000259" key="14">
    <source>
        <dbReference type="PROSITE" id="PS50010"/>
    </source>
</evidence>
<dbReference type="GO" id="GO:0005737">
    <property type="term" value="C:cytoplasm"/>
    <property type="evidence" value="ECO:0007669"/>
    <property type="project" value="TreeGrafter"/>
</dbReference>
<dbReference type="InterPro" id="IPR036860">
    <property type="entry name" value="SH2_dom_sf"/>
</dbReference>
<dbReference type="Pfam" id="PF00130">
    <property type="entry name" value="C1_1"/>
    <property type="match status" value="1"/>
</dbReference>
<dbReference type="PANTHER" id="PTHR45818:SF3">
    <property type="entry name" value="PROTEIN VAV"/>
    <property type="match status" value="1"/>
</dbReference>
<dbReference type="GO" id="GO:0048468">
    <property type="term" value="P:cell development"/>
    <property type="evidence" value="ECO:0007669"/>
    <property type="project" value="UniProtKB-ARBA"/>
</dbReference>
<evidence type="ECO:0000256" key="5">
    <source>
        <dbReference type="ARBA" id="ARBA00022737"/>
    </source>
</evidence>
<dbReference type="PROSITE" id="PS50010">
    <property type="entry name" value="DH_2"/>
    <property type="match status" value="1"/>
</dbReference>
<dbReference type="InterPro" id="IPR000219">
    <property type="entry name" value="DH_dom"/>
</dbReference>
<dbReference type="GO" id="GO:0009653">
    <property type="term" value="P:anatomical structure morphogenesis"/>
    <property type="evidence" value="ECO:0007669"/>
    <property type="project" value="UniProtKB-ARBA"/>
</dbReference>
<dbReference type="InterPro" id="IPR002219">
    <property type="entry name" value="PKC_DAG/PE"/>
</dbReference>
<evidence type="ECO:0000313" key="18">
    <source>
        <dbReference type="RefSeq" id="XP_018323324.1"/>
    </source>
</evidence>
<organism evidence="17 18">
    <name type="scientific">Agrilus planipennis</name>
    <name type="common">Emerald ash borer</name>
    <name type="synonym">Agrilus marcopoli</name>
    <dbReference type="NCBI Taxonomy" id="224129"/>
    <lineage>
        <taxon>Eukaryota</taxon>
        <taxon>Metazoa</taxon>
        <taxon>Ecdysozoa</taxon>
        <taxon>Arthropoda</taxon>
        <taxon>Hexapoda</taxon>
        <taxon>Insecta</taxon>
        <taxon>Pterygota</taxon>
        <taxon>Neoptera</taxon>
        <taxon>Endopterygota</taxon>
        <taxon>Coleoptera</taxon>
        <taxon>Polyphaga</taxon>
        <taxon>Elateriformia</taxon>
        <taxon>Buprestoidea</taxon>
        <taxon>Buprestidae</taxon>
        <taxon>Agrilinae</taxon>
        <taxon>Agrilus</taxon>
    </lineage>
</organism>
<evidence type="ECO:0000259" key="12">
    <source>
        <dbReference type="PROSITE" id="PS50002"/>
    </source>
</evidence>
<protein>
    <submittedName>
        <fullName evidence="18 19">Protein vav</fullName>
    </submittedName>
</protein>
<keyword evidence="4" id="KW-0479">Metal-binding</keyword>
<dbReference type="SMART" id="SM00325">
    <property type="entry name" value="RhoGEF"/>
    <property type="match status" value="1"/>
</dbReference>
<dbReference type="SUPFAM" id="SSF48065">
    <property type="entry name" value="DBL homology domain (DH-domain)"/>
    <property type="match status" value="1"/>
</dbReference>
<dbReference type="PROSITE" id="PS50001">
    <property type="entry name" value="SH2"/>
    <property type="match status" value="1"/>
</dbReference>
<feature type="domain" description="DH" evidence="14">
    <location>
        <begin position="205"/>
        <end position="384"/>
    </location>
</feature>
<keyword evidence="3" id="KW-0344">Guanine-nucleotide releasing factor</keyword>
<feature type="domain" description="SH2" evidence="11">
    <location>
        <begin position="604"/>
        <end position="706"/>
    </location>
</feature>
<dbReference type="Pfam" id="PF00621">
    <property type="entry name" value="RhoGEF"/>
    <property type="match status" value="1"/>
</dbReference>
<dbReference type="RefSeq" id="XP_018323326.1">
    <property type="nucleotide sequence ID" value="XM_018467824.2"/>
</dbReference>
<evidence type="ECO:0000259" key="15">
    <source>
        <dbReference type="PROSITE" id="PS50021"/>
    </source>
</evidence>
<keyword evidence="6" id="KW-0863">Zinc-finger</keyword>
<evidence type="ECO:0000256" key="7">
    <source>
        <dbReference type="ARBA" id="ARBA00022833"/>
    </source>
</evidence>
<feature type="domain" description="Calponin-homology (CH)" evidence="15">
    <location>
        <begin position="9"/>
        <end position="128"/>
    </location>
</feature>
<dbReference type="InterPro" id="IPR001715">
    <property type="entry name" value="CH_dom"/>
</dbReference>
<dbReference type="OrthoDB" id="5340910at2759"/>
<evidence type="ECO:0000259" key="11">
    <source>
        <dbReference type="PROSITE" id="PS50001"/>
    </source>
</evidence>
<dbReference type="PROSITE" id="PS50002">
    <property type="entry name" value="SH3"/>
    <property type="match status" value="1"/>
</dbReference>
<evidence type="ECO:0000256" key="3">
    <source>
        <dbReference type="ARBA" id="ARBA00022658"/>
    </source>
</evidence>
<dbReference type="Gene3D" id="1.20.900.10">
    <property type="entry name" value="Dbl homology (DH) domain"/>
    <property type="match status" value="1"/>
</dbReference>
<evidence type="ECO:0000313" key="21">
    <source>
        <dbReference type="RefSeq" id="XP_018323327.1"/>
    </source>
</evidence>
<dbReference type="Pfam" id="PF00307">
    <property type="entry name" value="CH"/>
    <property type="match status" value="1"/>
</dbReference>
<evidence type="ECO:0000256" key="9">
    <source>
        <dbReference type="PROSITE-ProRule" id="PRU00191"/>
    </source>
</evidence>
<dbReference type="InterPro" id="IPR001849">
    <property type="entry name" value="PH_domain"/>
</dbReference>
<dbReference type="KEGG" id="apln:108735720"/>
<dbReference type="SUPFAM" id="SSF55550">
    <property type="entry name" value="SH2 domain"/>
    <property type="match status" value="1"/>
</dbReference>
<feature type="domain" description="SH3" evidence="12">
    <location>
        <begin position="706"/>
        <end position="767"/>
    </location>
</feature>
<evidence type="ECO:0000313" key="17">
    <source>
        <dbReference type="Proteomes" id="UP000192223"/>
    </source>
</evidence>
<keyword evidence="5" id="KW-0677">Repeat</keyword>
<dbReference type="SUPFAM" id="SSF50044">
    <property type="entry name" value="SH3-domain"/>
    <property type="match status" value="1"/>
</dbReference>
<keyword evidence="2" id="KW-0597">Phosphoprotein</keyword>
<keyword evidence="1 10" id="KW-0728">SH3 domain</keyword>
<accession>A0A1W4WHB6</accession>
<dbReference type="Pfam" id="PF00017">
    <property type="entry name" value="SH2"/>
    <property type="match status" value="1"/>
</dbReference>
<dbReference type="SUPFAM" id="SSF47576">
    <property type="entry name" value="Calponin-homology domain, CH-domain"/>
    <property type="match status" value="1"/>
</dbReference>
<feature type="domain" description="Phorbol-ester/DAG-type" evidence="16">
    <location>
        <begin position="533"/>
        <end position="582"/>
    </location>
</feature>
<dbReference type="Proteomes" id="UP000192223">
    <property type="component" value="Unplaced"/>
</dbReference>
<dbReference type="InterPro" id="IPR036028">
    <property type="entry name" value="SH3-like_dom_sf"/>
</dbReference>
<dbReference type="PANTHER" id="PTHR45818">
    <property type="entry name" value="PROTEIN VAV"/>
    <property type="match status" value="1"/>
</dbReference>
<dbReference type="Gene3D" id="3.30.505.10">
    <property type="entry name" value="SH2 domain"/>
    <property type="match status" value="1"/>
</dbReference>
<dbReference type="CDD" id="cd20810">
    <property type="entry name" value="C1_VAV"/>
    <property type="match status" value="1"/>
</dbReference>
<dbReference type="CDD" id="cd01223">
    <property type="entry name" value="PH_Vav"/>
    <property type="match status" value="1"/>
</dbReference>
<dbReference type="CTD" id="32920"/>
<keyword evidence="8 9" id="KW-0727">SH2 domain</keyword>
<dbReference type="Gene3D" id="2.30.29.30">
    <property type="entry name" value="Pleckstrin-homology domain (PH domain)/Phosphotyrosine-binding domain (PTB)"/>
    <property type="match status" value="1"/>
</dbReference>
<evidence type="ECO:0000256" key="1">
    <source>
        <dbReference type="ARBA" id="ARBA00022443"/>
    </source>
</evidence>
<dbReference type="RefSeq" id="XP_018323327.1">
    <property type="nucleotide sequence ID" value="XM_018467825.2"/>
</dbReference>
<dbReference type="RefSeq" id="XP_018323325.1">
    <property type="nucleotide sequence ID" value="XM_018467823.2"/>
</dbReference>
<dbReference type="SUPFAM" id="SSF50729">
    <property type="entry name" value="PH domain-like"/>
    <property type="match status" value="1"/>
</dbReference>
<name>A0A1W4WHB6_AGRPL</name>
<gene>
    <name evidence="18 19 20 21" type="primary">LOC108735720</name>
</gene>
<dbReference type="Gene3D" id="3.30.60.20">
    <property type="match status" value="1"/>
</dbReference>
<proteinExistence type="predicted"/>
<dbReference type="InterPro" id="IPR035899">
    <property type="entry name" value="DBL_dom_sf"/>
</dbReference>
<dbReference type="RefSeq" id="XP_018323324.1">
    <property type="nucleotide sequence ID" value="XM_018467822.2"/>
</dbReference>
<evidence type="ECO:0000256" key="2">
    <source>
        <dbReference type="ARBA" id="ARBA00022553"/>
    </source>
</evidence>
<dbReference type="PROSITE" id="PS00479">
    <property type="entry name" value="ZF_DAG_PE_1"/>
    <property type="match status" value="1"/>
</dbReference>
<dbReference type="InterPro" id="IPR011993">
    <property type="entry name" value="PH-like_dom_sf"/>
</dbReference>
<dbReference type="GO" id="GO:0008270">
    <property type="term" value="F:zinc ion binding"/>
    <property type="evidence" value="ECO:0007669"/>
    <property type="project" value="UniProtKB-KW"/>
</dbReference>
<dbReference type="CDD" id="cd00160">
    <property type="entry name" value="RhoGEF"/>
    <property type="match status" value="1"/>
</dbReference>
<dbReference type="PROSITE" id="PS50003">
    <property type="entry name" value="PH_DOMAIN"/>
    <property type="match status" value="1"/>
</dbReference>
<dbReference type="GeneID" id="108735720"/>
<dbReference type="InterPro" id="IPR036872">
    <property type="entry name" value="CH_dom_sf"/>
</dbReference>
<dbReference type="PROSITE" id="PS50081">
    <property type="entry name" value="ZF_DAG_PE_2"/>
    <property type="match status" value="1"/>
</dbReference>
<dbReference type="SMART" id="SM00326">
    <property type="entry name" value="SH3"/>
    <property type="match status" value="1"/>
</dbReference>
<dbReference type="Pfam" id="PF14604">
    <property type="entry name" value="SH3_9"/>
    <property type="match status" value="1"/>
</dbReference>
<dbReference type="SMART" id="SM00233">
    <property type="entry name" value="PH"/>
    <property type="match status" value="1"/>
</dbReference>
<dbReference type="STRING" id="224129.A0A1W4WHB6"/>
<dbReference type="GO" id="GO:0016477">
    <property type="term" value="P:cell migration"/>
    <property type="evidence" value="ECO:0007669"/>
    <property type="project" value="TreeGrafter"/>
</dbReference>
<dbReference type="GO" id="GO:0005085">
    <property type="term" value="F:guanyl-nucleotide exchange factor activity"/>
    <property type="evidence" value="ECO:0007669"/>
    <property type="project" value="UniProtKB-KW"/>
</dbReference>
<evidence type="ECO:0000256" key="8">
    <source>
        <dbReference type="ARBA" id="ARBA00022999"/>
    </source>
</evidence>
<evidence type="ECO:0000313" key="19">
    <source>
        <dbReference type="RefSeq" id="XP_018323325.1"/>
    </source>
</evidence>
<evidence type="ECO:0000259" key="16">
    <source>
        <dbReference type="PROSITE" id="PS50081"/>
    </source>
</evidence>
<keyword evidence="17" id="KW-1185">Reference proteome</keyword>
<sequence>MAEACMNKDELWRECASWLTRWDVLRSDHRVNWSTADIIDLANILRDGVILCTLLSKMDPGCIDMKDVNLKPAMAQFLCVRNIQTFLKICVASFGIKESDLFEPLMLFDLTDFHKVLCTLSKLSLTPKSQQSSIRGFSGQSLRRKDEDVYHNLKFIDPPSRIDLNMDQFDYHDNYHKEEEIYHDLCLLQNVTARQELSIQAPLEKRDFVIKELIETEHNYVEVINKLKKNFMRPLQTILSADVHSTIFCKINELHEIHTGFLSQLLKVGIDKSVKLSNIFMNWRERFLVYGPYCANLSNACALLQESCDKNEVVNMEVCRCENEDNNGKFKLRDVLSVPMQRILKYHLLLEKLIDLTDPNHEEYKDLKRAREAMLDVAGYINETARDSEHLAVIKKVQENLIEWDRSSEIKLENCGRLIKDGELKVKAHDDQKTRNRYVFIFDKVLILCKQVKGNQFAYRGSLHLPDFRLDDYNNRPILNREAKWVYQWHLVKNDQSTVYTLYARSIEIKRKMMKALRDAIDNVQPSALAKTNHKFEMHSFDKPITCNRCSKYLKGLIFQGYRCKTCDIAVHKECIAGSGRCGAPPPLPPPTLHCDAQLMDKLWFAGDMDRNEAAAILEHRRNGTYLVRIRSQRDDADNFALTLKTDNAVKHMKICCSVVGSVKKYYLSISKYFNSIEELIENYQHSSLKENFERLEENTYLEWPYRQLRAVAVRSFSSDCPDHLSFEQGQNIVVVGQEGYQEGWWKGKRDNMIGYFPKYCIQVLESVTREI</sequence>
<dbReference type="CDD" id="cd00174">
    <property type="entry name" value="SH3"/>
    <property type="match status" value="1"/>
</dbReference>
<feature type="domain" description="PH" evidence="13">
    <location>
        <begin position="417"/>
        <end position="522"/>
    </location>
</feature>
<dbReference type="SMART" id="SM00033">
    <property type="entry name" value="CH"/>
    <property type="match status" value="1"/>
</dbReference>
<dbReference type="SMART" id="SM00252">
    <property type="entry name" value="SH2"/>
    <property type="match status" value="1"/>
</dbReference>
<evidence type="ECO:0000256" key="6">
    <source>
        <dbReference type="ARBA" id="ARBA00022771"/>
    </source>
</evidence>
<evidence type="ECO:0000256" key="10">
    <source>
        <dbReference type="PROSITE-ProRule" id="PRU00192"/>
    </source>
</evidence>
<dbReference type="InterPro" id="IPR055251">
    <property type="entry name" value="SOS1_NGEF_PH"/>
</dbReference>
<dbReference type="InterPro" id="IPR000980">
    <property type="entry name" value="SH2"/>
</dbReference>
<dbReference type="Gene3D" id="1.10.418.10">
    <property type="entry name" value="Calponin-like domain"/>
    <property type="match status" value="1"/>
</dbReference>
<reference evidence="18 19" key="1">
    <citation type="submission" date="2025-04" db="UniProtKB">
        <authorList>
            <consortium name="RefSeq"/>
        </authorList>
    </citation>
    <scope>IDENTIFICATION</scope>
    <source>
        <tissue evidence="18 19">Entire body</tissue>
    </source>
</reference>
<dbReference type="CDD" id="cd21201">
    <property type="entry name" value="CH_VAV"/>
    <property type="match status" value="1"/>
</dbReference>
<evidence type="ECO:0000313" key="20">
    <source>
        <dbReference type="RefSeq" id="XP_018323326.1"/>
    </source>
</evidence>
<dbReference type="AlphaFoldDB" id="A0A1W4WHB6"/>